<keyword evidence="1" id="KW-1133">Transmembrane helix</keyword>
<protein>
    <submittedName>
        <fullName evidence="2">Uncharacterized protein</fullName>
    </submittedName>
</protein>
<feature type="transmembrane region" description="Helical" evidence="1">
    <location>
        <begin position="184"/>
        <end position="205"/>
    </location>
</feature>
<dbReference type="RefSeq" id="WP_301192844.1">
    <property type="nucleotide sequence ID" value="NZ_JAPDPJ010000096.1"/>
</dbReference>
<accession>A0AAE3M8U8</accession>
<dbReference type="EMBL" id="JAPDPJ010000096">
    <property type="protein sequence ID" value="MCW3789289.1"/>
    <property type="molecule type" value="Genomic_DNA"/>
</dbReference>
<reference evidence="2" key="1">
    <citation type="submission" date="2022-10" db="EMBL/GenBank/DDBJ databases">
        <authorList>
            <person name="Yu W.X."/>
        </authorList>
    </citation>
    <scope>NUCLEOTIDE SEQUENCE</scope>
    <source>
        <strain evidence="2">AAT</strain>
    </source>
</reference>
<comment type="caution">
    <text evidence="2">The sequence shown here is derived from an EMBL/GenBank/DDBJ whole genome shotgun (WGS) entry which is preliminary data.</text>
</comment>
<gene>
    <name evidence="2" type="ORF">OM075_22685</name>
</gene>
<feature type="transmembrane region" description="Helical" evidence="1">
    <location>
        <begin position="48"/>
        <end position="68"/>
    </location>
</feature>
<dbReference type="Proteomes" id="UP001209229">
    <property type="component" value="Unassembled WGS sequence"/>
</dbReference>
<dbReference type="AlphaFoldDB" id="A0AAE3M8U8"/>
<organism evidence="2 3">
    <name type="scientific">Plebeiibacterium sediminum</name>
    <dbReference type="NCBI Taxonomy" id="2992112"/>
    <lineage>
        <taxon>Bacteria</taxon>
        <taxon>Pseudomonadati</taxon>
        <taxon>Bacteroidota</taxon>
        <taxon>Bacteroidia</taxon>
        <taxon>Marinilabiliales</taxon>
        <taxon>Marinilabiliaceae</taxon>
        <taxon>Plebeiibacterium</taxon>
    </lineage>
</organism>
<keyword evidence="1" id="KW-0472">Membrane</keyword>
<sequence>MRIKLQLLTILSLFSIFAYGSAAPEVSHYFGQIQLITDLKSTLSYTEFLSYLGCILVVVPFIYLAYLVNINTPDHFKLYYYNDNYNAKSIINYIEKLEAIFNKSFPIFKQSIEECNQVSKGHLRLYSEAINSNIFCIKMNGRKRFNVFWEFADPFLKSMILLLPIISLCIVVITYIYWGIGVLVISLIFQIFLIPLVLVFFYYLLQIFQFVINKTGKELPALKISLFALEA</sequence>
<evidence type="ECO:0000256" key="1">
    <source>
        <dbReference type="SAM" id="Phobius"/>
    </source>
</evidence>
<proteinExistence type="predicted"/>
<feature type="transmembrane region" description="Helical" evidence="1">
    <location>
        <begin position="159"/>
        <end position="178"/>
    </location>
</feature>
<keyword evidence="3" id="KW-1185">Reference proteome</keyword>
<evidence type="ECO:0000313" key="3">
    <source>
        <dbReference type="Proteomes" id="UP001209229"/>
    </source>
</evidence>
<keyword evidence="1" id="KW-0812">Transmembrane</keyword>
<name>A0AAE3M8U8_9BACT</name>
<evidence type="ECO:0000313" key="2">
    <source>
        <dbReference type="EMBL" id="MCW3789289.1"/>
    </source>
</evidence>